<dbReference type="EMBL" id="WPIN01000015">
    <property type="protein sequence ID" value="MVM34206.1"/>
    <property type="molecule type" value="Genomic_DNA"/>
</dbReference>
<evidence type="ECO:0000313" key="1">
    <source>
        <dbReference type="EMBL" id="MVM34206.1"/>
    </source>
</evidence>
<sequence>MKNIFTVILFSLSFYALGQDKIEGIGPFKIGQSNIKIIENIASELNIKVIRSNKSSDLDYPHSKSLIVEIETNLENAKGISEKASHCPFVIVYYISKYQVSGIELQSLFLTFRDEVLIKLETEWYFEIAKAIETKYGPGFKETRRIESDCPTSDNNSSYIGVQRLVTWRNNDILAATYTSVVYDKACHINTSRGFFIEQPSKAIGLNLCERQGWLKAEAIKTKKEKESLKDF</sequence>
<name>A0A7K1SKU7_9BACT</name>
<dbReference type="RefSeq" id="WP_157589034.1">
    <property type="nucleotide sequence ID" value="NZ_WPIN01000015.1"/>
</dbReference>
<protein>
    <submittedName>
        <fullName evidence="1">Uncharacterized protein</fullName>
    </submittedName>
</protein>
<dbReference type="AlphaFoldDB" id="A0A7K1SKU7"/>
<gene>
    <name evidence="1" type="ORF">GO755_29515</name>
</gene>
<proteinExistence type="predicted"/>
<accession>A0A7K1SKU7</accession>
<comment type="caution">
    <text evidence="1">The sequence shown here is derived from an EMBL/GenBank/DDBJ whole genome shotgun (WGS) entry which is preliminary data.</text>
</comment>
<reference evidence="1 2" key="1">
    <citation type="submission" date="2019-12" db="EMBL/GenBank/DDBJ databases">
        <title>Spirosoma sp. HMF4905 genome sequencing and assembly.</title>
        <authorList>
            <person name="Kang H."/>
            <person name="Cha I."/>
            <person name="Kim H."/>
            <person name="Joh K."/>
        </authorList>
    </citation>
    <scope>NUCLEOTIDE SEQUENCE [LARGE SCALE GENOMIC DNA]</scope>
    <source>
        <strain evidence="1 2">HMF4905</strain>
    </source>
</reference>
<keyword evidence="2" id="KW-1185">Reference proteome</keyword>
<dbReference type="Proteomes" id="UP000436006">
    <property type="component" value="Unassembled WGS sequence"/>
</dbReference>
<evidence type="ECO:0000313" key="2">
    <source>
        <dbReference type="Proteomes" id="UP000436006"/>
    </source>
</evidence>
<organism evidence="1 2">
    <name type="scientific">Spirosoma arboris</name>
    <dbReference type="NCBI Taxonomy" id="2682092"/>
    <lineage>
        <taxon>Bacteria</taxon>
        <taxon>Pseudomonadati</taxon>
        <taxon>Bacteroidota</taxon>
        <taxon>Cytophagia</taxon>
        <taxon>Cytophagales</taxon>
        <taxon>Cytophagaceae</taxon>
        <taxon>Spirosoma</taxon>
    </lineage>
</organism>